<dbReference type="SUPFAM" id="SSF49899">
    <property type="entry name" value="Concanavalin A-like lectins/glucanases"/>
    <property type="match status" value="1"/>
</dbReference>
<dbReference type="GO" id="GO:0004553">
    <property type="term" value="F:hydrolase activity, hydrolyzing O-glycosyl compounds"/>
    <property type="evidence" value="ECO:0007669"/>
    <property type="project" value="InterPro"/>
</dbReference>
<dbReference type="KEGG" id="plak:A1s21155_01300"/>
<comment type="similarity">
    <text evidence="1">Belongs to the glycosyl hydrolase 16 family.</text>
</comment>
<keyword evidence="4" id="KW-1185">Reference proteome</keyword>
<protein>
    <submittedName>
        <fullName evidence="3">Beta-glucanase/Beta-glucan synthetase</fullName>
    </submittedName>
</protein>
<dbReference type="PANTHER" id="PTHR10963:SF55">
    <property type="entry name" value="GLYCOSIDE HYDROLASE FAMILY 16 PROTEIN"/>
    <property type="match status" value="1"/>
</dbReference>
<organism evidence="3 4">
    <name type="scientific">Candidatus Planktophila dulcis</name>
    <dbReference type="NCBI Taxonomy" id="1884914"/>
    <lineage>
        <taxon>Bacteria</taxon>
        <taxon>Bacillati</taxon>
        <taxon>Actinomycetota</taxon>
        <taxon>Actinomycetes</taxon>
        <taxon>Candidatus Nanopelagicales</taxon>
        <taxon>Candidatus Nanopelagicaceae</taxon>
        <taxon>Candidatus Planktophila</taxon>
    </lineage>
</organism>
<reference evidence="3 4" key="1">
    <citation type="submission" date="2016-07" db="EMBL/GenBank/DDBJ databases">
        <title>High microdiversification within the ubiquitous acI lineage of Actinobacteria.</title>
        <authorList>
            <person name="Neuenschwander S.M."/>
            <person name="Salcher M."/>
            <person name="Ghai R."/>
            <person name="Pernthaler J."/>
        </authorList>
    </citation>
    <scope>NUCLEOTIDE SEQUENCE [LARGE SCALE GENOMIC DNA]</scope>
    <source>
        <strain evidence="3">MMS-21-155</strain>
    </source>
</reference>
<gene>
    <name evidence="3" type="ORF">A1s21155_01300</name>
</gene>
<accession>A0AAC9YSD7</accession>
<dbReference type="Pfam" id="PF00722">
    <property type="entry name" value="Glyco_hydro_16"/>
    <property type="match status" value="1"/>
</dbReference>
<dbReference type="CDD" id="cd08023">
    <property type="entry name" value="GH16_laminarinase_like"/>
    <property type="match status" value="1"/>
</dbReference>
<dbReference type="InterPro" id="IPR050546">
    <property type="entry name" value="Glycosyl_Hydrlase_16"/>
</dbReference>
<dbReference type="GO" id="GO:0005975">
    <property type="term" value="P:carbohydrate metabolic process"/>
    <property type="evidence" value="ECO:0007669"/>
    <property type="project" value="InterPro"/>
</dbReference>
<dbReference type="InterPro" id="IPR013320">
    <property type="entry name" value="ConA-like_dom_sf"/>
</dbReference>
<dbReference type="PROSITE" id="PS51762">
    <property type="entry name" value="GH16_2"/>
    <property type="match status" value="1"/>
</dbReference>
<name>A0AAC9YSD7_9ACTN</name>
<dbReference type="PANTHER" id="PTHR10963">
    <property type="entry name" value="GLYCOSYL HYDROLASE-RELATED"/>
    <property type="match status" value="1"/>
</dbReference>
<dbReference type="Gene3D" id="2.60.120.200">
    <property type="match status" value="1"/>
</dbReference>
<evidence type="ECO:0000259" key="2">
    <source>
        <dbReference type="PROSITE" id="PS51762"/>
    </source>
</evidence>
<evidence type="ECO:0000313" key="4">
    <source>
        <dbReference type="Proteomes" id="UP000217216"/>
    </source>
</evidence>
<proteinExistence type="inferred from homology"/>
<dbReference type="AlphaFoldDB" id="A0AAC9YSD7"/>
<dbReference type="InterPro" id="IPR000757">
    <property type="entry name" value="Beta-glucanase-like"/>
</dbReference>
<dbReference type="EMBL" id="CP016770">
    <property type="protein sequence ID" value="ASY11641.1"/>
    <property type="molecule type" value="Genomic_DNA"/>
</dbReference>
<sequence length="285" mass="31675">MSGVLLPVTLCTLLTSGTTAWSAEEENPLLWSQEFNEKSGSKPDPKYWNYDLGDGRGWGNRELQLYTNVNAKTTGRGVLAITALQISPKKKQICYYGYCEWSSARITTKNKVWIKYGNIEARIQMPAGTGTWPAFWMLGQNIDAVSWPTSGEIDITEGLGRTPFLNYATIHGPGYSGGSSIGARYLNPKKLSEGFHIYGINWSEDSIEWTFDGEVIFMQSKELITPRVWVFNQPFSLILNVAMGGEFGGEVGKDAKSGLQMKVDWIRVKKFNGQGEVDIQTSPSS</sequence>
<dbReference type="Proteomes" id="UP000217216">
    <property type="component" value="Chromosome"/>
</dbReference>
<evidence type="ECO:0000256" key="1">
    <source>
        <dbReference type="ARBA" id="ARBA00006865"/>
    </source>
</evidence>
<evidence type="ECO:0000313" key="3">
    <source>
        <dbReference type="EMBL" id="ASY11641.1"/>
    </source>
</evidence>
<feature type="domain" description="GH16" evidence="2">
    <location>
        <begin position="29"/>
        <end position="274"/>
    </location>
</feature>